<proteinExistence type="predicted"/>
<comment type="subcellular location">
    <subcellularLocation>
        <location evidence="1">Cytoplasm</location>
    </subcellularLocation>
</comment>
<dbReference type="OrthoDB" id="10057956at2759"/>
<dbReference type="InterPro" id="IPR038904">
    <property type="entry name" value="BRAT1"/>
</dbReference>
<dbReference type="Proteomes" id="UP000694844">
    <property type="component" value="Chromosome 2"/>
</dbReference>
<sequence>MDMMKESEYCKKVQQVLEFLQSPNCHVHDDTLYHKLLDSLSIKVISPDYAEKCGVVDFLQRVGNNSDVGPDTLVFAVQLVEKLVSRLEVPKAHVSVMALLIETVTMKTPNDNLSVLCALFKTMSTVIHCQCVKKFCSYLNFNEVLKKSFDILKEERSIFLSRAVSDFICLLFTSEMSEFEGAKHLLKELQNVIVNLAKEDCCRVSSPSASCSLRVLEKVPHLFDDCFEEILDVLVKLLEKGNAQSAMTATKCLNSLHQCQDETKVERVKSLVSKVMQSVDIVRSLHIAKILYPLQLLDERDLEDHILKPLRGSDGSCYSVAAVSQSLTIVTECNIQNSNVCKCVLNLLQMTENRQDDTRGRNVFTGNSRLQLKSLEYLRSYVCKEMVSSATSSISSIVSLTTDHMIYKKCLDCLCGLLPEVLCSLSSATSTLDSDLRQIRDSVQRNFCRVEWEFRDTSCEFVTNLLNKHKGNDAVMKWMLDCQYPVFAYQALADGESYVRATSLGTLQAMLQSPYQEHLLQSTNATIDEVISQVLDICTTDSEAFPRRSAARLVHHCWRDLVSQLQPASLQSIVRCFSVSLPSDFDWEVKLIAVDFWCVCLRRSLTGDLDTEHTVVSTQCLKTQKERKSGLISVSTAVDVLLKLSGDYDPSVNERVYQELCWISEALHRLNVNQASSGTDDHCLCSCSPCVQTIMELSDRITENRDKVAANGSRFKTDYDSNALSLLDDILSLDHSPEGEEEDNAIDCY</sequence>
<dbReference type="KEGG" id="cvn:111118217"/>
<organism evidence="3 4">
    <name type="scientific">Crassostrea virginica</name>
    <name type="common">Eastern oyster</name>
    <dbReference type="NCBI Taxonomy" id="6565"/>
    <lineage>
        <taxon>Eukaryota</taxon>
        <taxon>Metazoa</taxon>
        <taxon>Spiralia</taxon>
        <taxon>Lophotrochozoa</taxon>
        <taxon>Mollusca</taxon>
        <taxon>Bivalvia</taxon>
        <taxon>Autobranchia</taxon>
        <taxon>Pteriomorphia</taxon>
        <taxon>Ostreida</taxon>
        <taxon>Ostreoidea</taxon>
        <taxon>Ostreidae</taxon>
        <taxon>Crassostrea</taxon>
    </lineage>
</organism>
<dbReference type="AlphaFoldDB" id="A0A8B8CC65"/>
<gene>
    <name evidence="4" type="primary">LOC111118217</name>
</gene>
<evidence type="ECO:0000256" key="2">
    <source>
        <dbReference type="ARBA" id="ARBA00022490"/>
    </source>
</evidence>
<name>A0A8B8CC65_CRAVI</name>
<reference evidence="4" key="1">
    <citation type="submission" date="2025-08" db="UniProtKB">
        <authorList>
            <consortium name="RefSeq"/>
        </authorList>
    </citation>
    <scope>IDENTIFICATION</scope>
    <source>
        <tissue evidence="4">Whole sample</tissue>
    </source>
</reference>
<evidence type="ECO:0000313" key="4">
    <source>
        <dbReference type="RefSeq" id="XP_022313265.1"/>
    </source>
</evidence>
<evidence type="ECO:0000313" key="3">
    <source>
        <dbReference type="Proteomes" id="UP000694844"/>
    </source>
</evidence>
<keyword evidence="2" id="KW-0963">Cytoplasm</keyword>
<keyword evidence="3" id="KW-1185">Reference proteome</keyword>
<dbReference type="SUPFAM" id="SSF48371">
    <property type="entry name" value="ARM repeat"/>
    <property type="match status" value="1"/>
</dbReference>
<dbReference type="GO" id="GO:0005737">
    <property type="term" value="C:cytoplasm"/>
    <property type="evidence" value="ECO:0007669"/>
    <property type="project" value="UniProtKB-SubCell"/>
</dbReference>
<dbReference type="InterPro" id="IPR016024">
    <property type="entry name" value="ARM-type_fold"/>
</dbReference>
<dbReference type="PANTHER" id="PTHR21331:SF2">
    <property type="entry name" value="BRCA1-ASSOCIATED ATM ACTIVATOR 1"/>
    <property type="match status" value="1"/>
</dbReference>
<dbReference type="GO" id="GO:0006974">
    <property type="term" value="P:DNA damage response"/>
    <property type="evidence" value="ECO:0007669"/>
    <property type="project" value="InterPro"/>
</dbReference>
<evidence type="ECO:0000256" key="1">
    <source>
        <dbReference type="ARBA" id="ARBA00004496"/>
    </source>
</evidence>
<dbReference type="PANTHER" id="PTHR21331">
    <property type="entry name" value="BRCA1-ASSOCIATED ATM ACTIVATOR 1"/>
    <property type="match status" value="1"/>
</dbReference>
<accession>A0A8B8CC65</accession>
<protein>
    <submittedName>
        <fullName evidence="4">BRCA1-associated ATM activator 1-like</fullName>
    </submittedName>
</protein>
<dbReference type="RefSeq" id="XP_022313265.1">
    <property type="nucleotide sequence ID" value="XM_022457557.1"/>
</dbReference>
<dbReference type="GeneID" id="111118217"/>
<dbReference type="GO" id="GO:0008283">
    <property type="term" value="P:cell population proliferation"/>
    <property type="evidence" value="ECO:0007669"/>
    <property type="project" value="InterPro"/>
</dbReference>
<dbReference type="GO" id="GO:0005634">
    <property type="term" value="C:nucleus"/>
    <property type="evidence" value="ECO:0007669"/>
    <property type="project" value="TreeGrafter"/>
</dbReference>